<proteinExistence type="predicted"/>
<evidence type="ECO:0000313" key="1">
    <source>
        <dbReference type="EMBL" id="BBZ44337.1"/>
    </source>
</evidence>
<keyword evidence="2" id="KW-1185">Reference proteome</keyword>
<accession>A0A7I7YSU6</accession>
<gene>
    <name evidence="1" type="ORF">MPRM_16180</name>
</gene>
<evidence type="ECO:0000313" key="2">
    <source>
        <dbReference type="Proteomes" id="UP000467105"/>
    </source>
</evidence>
<reference evidence="1 2" key="1">
    <citation type="journal article" date="2019" name="Emerg. Microbes Infect.">
        <title>Comprehensive subspecies identification of 175 nontuberculous mycobacteria species based on 7547 genomic profiles.</title>
        <authorList>
            <person name="Matsumoto Y."/>
            <person name="Kinjo T."/>
            <person name="Motooka D."/>
            <person name="Nabeya D."/>
            <person name="Jung N."/>
            <person name="Uechi K."/>
            <person name="Horii T."/>
            <person name="Iida T."/>
            <person name="Fujita J."/>
            <person name="Nakamura S."/>
        </authorList>
    </citation>
    <scope>NUCLEOTIDE SEQUENCE [LARGE SCALE GENOMIC DNA]</scope>
    <source>
        <strain evidence="1 2">JCM 14742</strain>
    </source>
</reference>
<organism evidence="1 2">
    <name type="scientific">Mycobacterium parmense</name>
    <dbReference type="NCBI Taxonomy" id="185642"/>
    <lineage>
        <taxon>Bacteria</taxon>
        <taxon>Bacillati</taxon>
        <taxon>Actinomycetota</taxon>
        <taxon>Actinomycetes</taxon>
        <taxon>Mycobacteriales</taxon>
        <taxon>Mycobacteriaceae</taxon>
        <taxon>Mycobacterium</taxon>
        <taxon>Mycobacterium simiae complex</taxon>
    </lineage>
</organism>
<dbReference type="RefSeq" id="WP_163670806.1">
    <property type="nucleotide sequence ID" value="NZ_AP022614.1"/>
</dbReference>
<name>A0A7I7YSU6_9MYCO</name>
<dbReference type="EMBL" id="AP022614">
    <property type="protein sequence ID" value="BBZ44337.1"/>
    <property type="molecule type" value="Genomic_DNA"/>
</dbReference>
<dbReference type="AlphaFoldDB" id="A0A7I7YSU6"/>
<dbReference type="Proteomes" id="UP000467105">
    <property type="component" value="Chromosome"/>
</dbReference>
<sequence length="398" mass="45529">MKITRRKWTVEPGDSLSIVVRKLHDALIAHNIEDADEDWPKIISALVSKVTDAGIDGEALVRFGLSEATAFALIVDVVLGNHVDGAKQREWRDALEIRPAPADTRDRKAITRALTRAVDDRLSVARRWIHHAPFNDILAMTPPSSDLAKQIAESPDPPSEVCVQYTWIAERLSGQPLKQWSTESLEAEYEWRRGRQPAQIPSAALIELEHTTEDFALQIADRNVSRKRDPYDPIAEHVTDKARSLLRDRRYSDAAALFEFVGDHSKLRKSNCLNNRGFCWIPPDPKKAMYYLQQAASRGYEDRSVNTYNQMCCAVSLGDYPEFRALSERYWAEEFEEEKTPATLWVRDQGQWTLQEVPDAREQIARLALYQAEAEGWPTRVDRWTMRLEALLNGEYVL</sequence>
<protein>
    <submittedName>
        <fullName evidence="1">Uncharacterized protein</fullName>
    </submittedName>
</protein>